<gene>
    <name evidence="2" type="ORF">ACFFTR_09545</name>
</gene>
<dbReference type="NCBIfam" id="TIGR02246">
    <property type="entry name" value="SgcJ/EcaC family oxidoreductase"/>
    <property type="match status" value="1"/>
</dbReference>
<dbReference type="InterPro" id="IPR032710">
    <property type="entry name" value="NTF2-like_dom_sf"/>
</dbReference>
<dbReference type="SUPFAM" id="SSF54427">
    <property type="entry name" value="NTF2-like"/>
    <property type="match status" value="1"/>
</dbReference>
<feature type="domain" description="SnoaL-like" evidence="1">
    <location>
        <begin position="13"/>
        <end position="128"/>
    </location>
</feature>
<evidence type="ECO:0000313" key="3">
    <source>
        <dbReference type="Proteomes" id="UP001589608"/>
    </source>
</evidence>
<keyword evidence="3" id="KW-1185">Reference proteome</keyword>
<dbReference type="EMBL" id="JBHMCA010000020">
    <property type="protein sequence ID" value="MFB9443326.1"/>
    <property type="molecule type" value="Genomic_DNA"/>
</dbReference>
<dbReference type="InterPro" id="IPR037401">
    <property type="entry name" value="SnoaL-like"/>
</dbReference>
<evidence type="ECO:0000259" key="1">
    <source>
        <dbReference type="Pfam" id="PF13474"/>
    </source>
</evidence>
<dbReference type="CDD" id="cd00531">
    <property type="entry name" value="NTF2_like"/>
    <property type="match status" value="1"/>
</dbReference>
<comment type="caution">
    <text evidence="2">The sequence shown here is derived from an EMBL/GenBank/DDBJ whole genome shotgun (WGS) entry which is preliminary data.</text>
</comment>
<dbReference type="Gene3D" id="3.10.450.50">
    <property type="match status" value="1"/>
</dbReference>
<evidence type="ECO:0000313" key="2">
    <source>
        <dbReference type="EMBL" id="MFB9443326.1"/>
    </source>
</evidence>
<name>A0ABV5M3D5_9ACTN</name>
<dbReference type="RefSeq" id="WP_223103565.1">
    <property type="nucleotide sequence ID" value="NZ_CP061913.1"/>
</dbReference>
<reference evidence="2 3" key="1">
    <citation type="submission" date="2024-09" db="EMBL/GenBank/DDBJ databases">
        <authorList>
            <person name="Sun Q."/>
            <person name="Mori K."/>
        </authorList>
    </citation>
    <scope>NUCLEOTIDE SEQUENCE [LARGE SCALE GENOMIC DNA]</scope>
    <source>
        <strain evidence="2 3">JCM 3307</strain>
    </source>
</reference>
<dbReference type="Pfam" id="PF13474">
    <property type="entry name" value="SnoaL_3"/>
    <property type="match status" value="1"/>
</dbReference>
<organism evidence="2 3">
    <name type="scientific">Dactylosporangium vinaceum</name>
    <dbReference type="NCBI Taxonomy" id="53362"/>
    <lineage>
        <taxon>Bacteria</taxon>
        <taxon>Bacillati</taxon>
        <taxon>Actinomycetota</taxon>
        <taxon>Actinomycetes</taxon>
        <taxon>Micromonosporales</taxon>
        <taxon>Micromonosporaceae</taxon>
        <taxon>Dactylosporangium</taxon>
    </lineage>
</organism>
<dbReference type="Proteomes" id="UP001589608">
    <property type="component" value="Unassembled WGS sequence"/>
</dbReference>
<proteinExistence type="predicted"/>
<protein>
    <submittedName>
        <fullName evidence="2">SgcJ/EcaC family oxidoreductase</fullName>
    </submittedName>
</protein>
<dbReference type="InterPro" id="IPR011944">
    <property type="entry name" value="Steroid_delta5-4_isomerase"/>
</dbReference>
<sequence>MTTSTTHESEEAVKGVLDRLQDTWQAGDADAVSQIYTDDATLIMTGVFLNGREEIRQFMAAAFAGALAGSRPHNVPRLIRRINDDTVVVISDIGILLAGQDQVADGEHRIATWTITRLADGWRVAAYHNCPVP</sequence>
<accession>A0ABV5M3D5</accession>